<gene>
    <name evidence="1" type="ORF">DXT99_14375</name>
</gene>
<dbReference type="OrthoDB" id="9806005at2"/>
<organism evidence="1 2">
    <name type="scientific">Pontibacter diazotrophicus</name>
    <dbReference type="NCBI Taxonomy" id="1400979"/>
    <lineage>
        <taxon>Bacteria</taxon>
        <taxon>Pseudomonadati</taxon>
        <taxon>Bacteroidota</taxon>
        <taxon>Cytophagia</taxon>
        <taxon>Cytophagales</taxon>
        <taxon>Hymenobacteraceae</taxon>
        <taxon>Pontibacter</taxon>
    </lineage>
</organism>
<protein>
    <recommendedName>
        <fullName evidence="3">GNAT family N-acetyltransferase</fullName>
    </recommendedName>
</protein>
<keyword evidence="2" id="KW-1185">Reference proteome</keyword>
<accession>A0A3D8LB13</accession>
<name>A0A3D8LB13_9BACT</name>
<dbReference type="InterPro" id="IPR016181">
    <property type="entry name" value="Acyl_CoA_acyltransferase"/>
</dbReference>
<reference evidence="2" key="1">
    <citation type="submission" date="2018-08" db="EMBL/GenBank/DDBJ databases">
        <authorList>
            <person name="Liu Z.-W."/>
            <person name="Du Z.-J."/>
        </authorList>
    </citation>
    <scope>NUCLEOTIDE SEQUENCE [LARGE SCALE GENOMIC DNA]</scope>
    <source>
        <strain evidence="2">H4X</strain>
    </source>
</reference>
<dbReference type="EMBL" id="QRGR01000014">
    <property type="protein sequence ID" value="RDV14580.1"/>
    <property type="molecule type" value="Genomic_DNA"/>
</dbReference>
<sequence length="355" mass="41434">MIERFPYTGTLPERFFTLVHQLYAELPYKQKEDSSAVLRLFELESERNEIIVYMDHQQIRLVGIFPHDGREAHFGFWETTDNLPLNRQAFALLEADAAKRGRTSITGPLDFNTFQRYRLRLAEKPSWGAFDREPINPCYYGAILEQLGFEQKITFESRCIRKEDIPAVYSDKKLFLEELEKIPYDFVPVTPEVWQQFESEIFELVQHVFGSNPAYKPVSREQFNMLYNNAYAQKLCPYSSVLFRHRASGRFAAMSFCHPNYQPLLLPVSVSPTFAQDYPRLAKKVLLAKSVGVHPDFRGQGLMNYLGAYGMLCFQELYEEVIFCLMRSDNYSTHFTDMLPYESARYALFEKPVSI</sequence>
<dbReference type="AlphaFoldDB" id="A0A3D8LB13"/>
<proteinExistence type="predicted"/>
<comment type="caution">
    <text evidence="1">The sequence shown here is derived from an EMBL/GenBank/DDBJ whole genome shotgun (WGS) entry which is preliminary data.</text>
</comment>
<evidence type="ECO:0000313" key="2">
    <source>
        <dbReference type="Proteomes" id="UP000256708"/>
    </source>
</evidence>
<evidence type="ECO:0008006" key="3">
    <source>
        <dbReference type="Google" id="ProtNLM"/>
    </source>
</evidence>
<dbReference type="RefSeq" id="WP_115566259.1">
    <property type="nucleotide sequence ID" value="NZ_QRGR01000014.1"/>
</dbReference>
<dbReference type="Proteomes" id="UP000256708">
    <property type="component" value="Unassembled WGS sequence"/>
</dbReference>
<evidence type="ECO:0000313" key="1">
    <source>
        <dbReference type="EMBL" id="RDV14580.1"/>
    </source>
</evidence>
<dbReference type="SUPFAM" id="SSF55729">
    <property type="entry name" value="Acyl-CoA N-acyltransferases (Nat)"/>
    <property type="match status" value="1"/>
</dbReference>